<evidence type="ECO:0000313" key="1">
    <source>
        <dbReference type="EMBL" id="KKQ98099.1"/>
    </source>
</evidence>
<name>A0A0G0PJ55_9BACT</name>
<dbReference type="SUPFAM" id="SSF55154">
    <property type="entry name" value="CYTH-like phosphatases"/>
    <property type="match status" value="1"/>
</dbReference>
<reference evidence="1 2" key="1">
    <citation type="journal article" date="2015" name="Nature">
        <title>rRNA introns, odd ribosomes, and small enigmatic genomes across a large radiation of phyla.</title>
        <authorList>
            <person name="Brown C.T."/>
            <person name="Hug L.A."/>
            <person name="Thomas B.C."/>
            <person name="Sharon I."/>
            <person name="Castelle C.J."/>
            <person name="Singh A."/>
            <person name="Wilkins M.J."/>
            <person name="Williams K.H."/>
            <person name="Banfield J.F."/>
        </authorList>
    </citation>
    <scope>NUCLEOTIDE SEQUENCE [LARGE SCALE GENOMIC DNA]</scope>
</reference>
<gene>
    <name evidence="1" type="ORF">UT23_C0005G0022</name>
</gene>
<evidence type="ECO:0008006" key="3">
    <source>
        <dbReference type="Google" id="ProtNLM"/>
    </source>
</evidence>
<evidence type="ECO:0000313" key="2">
    <source>
        <dbReference type="Proteomes" id="UP000034325"/>
    </source>
</evidence>
<protein>
    <recommendedName>
        <fullName evidence="3">CYTH domain-containing protein</fullName>
    </recommendedName>
</protein>
<accession>A0A0G0PJ55</accession>
<dbReference type="InterPro" id="IPR033469">
    <property type="entry name" value="CYTH-like_dom_sf"/>
</dbReference>
<comment type="caution">
    <text evidence="1">The sequence shown here is derived from an EMBL/GenBank/DDBJ whole genome shotgun (WGS) entry which is preliminary data.</text>
</comment>
<proteinExistence type="predicted"/>
<sequence>MNEVEIWGVLNKKEFDSKLDEFTKKYGNPKIQERLAIQILDVDDTSLWTRIRITDGKAEIMQKVGSWDIGEQKEISVSLSPDLETVWRTFVIIKNLLKKRRYQVVIIQHKNFTFKTDGYEIKLSHQFGKTSKYPFEVEATKKDSELVSFAKKLGLTPDLKKKGEEFWNKWNEEVNLDGEKMKDKELKEIIRKYIKGN</sequence>
<dbReference type="AlphaFoldDB" id="A0A0G0PJ55"/>
<dbReference type="EMBL" id="LBWA01000005">
    <property type="protein sequence ID" value="KKQ98099.1"/>
    <property type="molecule type" value="Genomic_DNA"/>
</dbReference>
<dbReference type="Proteomes" id="UP000034325">
    <property type="component" value="Unassembled WGS sequence"/>
</dbReference>
<organism evidence="1 2">
    <name type="scientific">Candidatus Woesebacteria bacterium GW2011_GWA1_39_12</name>
    <dbReference type="NCBI Taxonomy" id="1618549"/>
    <lineage>
        <taxon>Bacteria</taxon>
        <taxon>Candidatus Woeseibacteriota</taxon>
    </lineage>
</organism>